<feature type="transmembrane region" description="Helical" evidence="11">
    <location>
        <begin position="386"/>
        <end position="407"/>
    </location>
</feature>
<dbReference type="PANTHER" id="PTHR30341:SF0">
    <property type="entry name" value="NA(+)_H(+) ANTIPORTER NHAA"/>
    <property type="match status" value="1"/>
</dbReference>
<evidence type="ECO:0000256" key="6">
    <source>
        <dbReference type="ARBA" id="ARBA00022989"/>
    </source>
</evidence>
<feature type="transmembrane region" description="Helical" evidence="11">
    <location>
        <begin position="283"/>
        <end position="311"/>
    </location>
</feature>
<feature type="transmembrane region" description="Helical" evidence="11">
    <location>
        <begin position="170"/>
        <end position="189"/>
    </location>
</feature>
<feature type="transmembrane region" description="Helical" evidence="11">
    <location>
        <begin position="72"/>
        <end position="92"/>
    </location>
</feature>
<evidence type="ECO:0000256" key="2">
    <source>
        <dbReference type="ARBA" id="ARBA00022448"/>
    </source>
</evidence>
<sequence>MPRRPAARLFSALTPGGERNLADTLREERAGGVLLLVGTVVALLWANLWPAAYDAVSTTVVGPAALHLDLTLSQWATDGLLAVFFFVVGLELKREIVAGELRDVRRAVVPVVAAVGGMLVPAALYLAVNLPAGRGSPEGWAVPTATDIAFAVSVLAIVGRSLPNSLRAFLLTLAVVDDLLAIVVIGVFYTDHVALGWLAASLATVGVFALAVARGRTSGWLLLPLAVAAWALMHASGVHATIAGVLLGLVVPATTAATQRALRLPEEPDESLAERWEHRWRPVSAGFAVPVFAVFAAGVTFAAGTFAAALADPAAQGVALGLVVGKPLGILAATWLVARFTRATLAPGLGWADVLAVGLVAGIGFTVSLLVGELAFGAGSAHDEHVVVAVLVGSALAAAAGGAALWWRDRHHAAAAPSDPARTG</sequence>
<feature type="transmembrane region" description="Helical" evidence="11">
    <location>
        <begin position="317"/>
        <end position="338"/>
    </location>
</feature>
<feature type="transmembrane region" description="Helical" evidence="11">
    <location>
        <begin position="104"/>
        <end position="128"/>
    </location>
</feature>
<feature type="transmembrane region" description="Helical" evidence="11">
    <location>
        <begin position="350"/>
        <end position="371"/>
    </location>
</feature>
<keyword evidence="5 11" id="KW-0812">Transmembrane</keyword>
<dbReference type="NCBIfam" id="TIGR00773">
    <property type="entry name" value="NhaA"/>
    <property type="match status" value="1"/>
</dbReference>
<dbReference type="HAMAP" id="MF_01844">
    <property type="entry name" value="NhaA"/>
    <property type="match status" value="1"/>
</dbReference>
<evidence type="ECO:0000256" key="11">
    <source>
        <dbReference type="HAMAP-Rule" id="MF_01844"/>
    </source>
</evidence>
<keyword evidence="3 11" id="KW-0050">Antiport</keyword>
<evidence type="ECO:0000256" key="9">
    <source>
        <dbReference type="ARBA" id="ARBA00023136"/>
    </source>
</evidence>
<evidence type="ECO:0000256" key="4">
    <source>
        <dbReference type="ARBA" id="ARBA00022475"/>
    </source>
</evidence>
<evidence type="ECO:0000256" key="7">
    <source>
        <dbReference type="ARBA" id="ARBA00023053"/>
    </source>
</evidence>
<dbReference type="AlphaFoldDB" id="A0A402DMI5"/>
<feature type="transmembrane region" description="Helical" evidence="11">
    <location>
        <begin position="33"/>
        <end position="52"/>
    </location>
</feature>
<comment type="catalytic activity">
    <reaction evidence="11">
        <text>Na(+)(in) + 2 H(+)(out) = Na(+)(out) + 2 H(+)(in)</text>
        <dbReference type="Rhea" id="RHEA:29251"/>
        <dbReference type="ChEBI" id="CHEBI:15378"/>
        <dbReference type="ChEBI" id="CHEBI:29101"/>
    </reaction>
</comment>
<evidence type="ECO:0000256" key="8">
    <source>
        <dbReference type="ARBA" id="ARBA00023065"/>
    </source>
</evidence>
<comment type="caution">
    <text evidence="12">The sequence shown here is derived from an EMBL/GenBank/DDBJ whole genome shotgun (WGS) entry which is preliminary data.</text>
</comment>
<dbReference type="GO" id="GO:0005886">
    <property type="term" value="C:plasma membrane"/>
    <property type="evidence" value="ECO:0007669"/>
    <property type="project" value="UniProtKB-SubCell"/>
</dbReference>
<dbReference type="InterPro" id="IPR004670">
    <property type="entry name" value="NhaA"/>
</dbReference>
<name>A0A402DMI5_9CELL</name>
<comment type="subcellular location">
    <subcellularLocation>
        <location evidence="1">Cell inner membrane</location>
        <topology evidence="1">Multi-pass membrane protein</topology>
    </subcellularLocation>
    <subcellularLocation>
        <location evidence="11">Cell membrane</location>
        <topology evidence="11">Multi-pass membrane protein</topology>
    </subcellularLocation>
</comment>
<keyword evidence="7 11" id="KW-0915">Sodium</keyword>
<evidence type="ECO:0000256" key="1">
    <source>
        <dbReference type="ARBA" id="ARBA00004429"/>
    </source>
</evidence>
<dbReference type="InterPro" id="IPR023171">
    <property type="entry name" value="Na/H_antiporter_dom_sf"/>
</dbReference>
<dbReference type="GO" id="GO:0006885">
    <property type="term" value="P:regulation of pH"/>
    <property type="evidence" value="ECO:0007669"/>
    <property type="project" value="UniProtKB-UniRule"/>
</dbReference>
<dbReference type="Proteomes" id="UP000289954">
    <property type="component" value="Unassembled WGS sequence"/>
</dbReference>
<dbReference type="Pfam" id="PF06965">
    <property type="entry name" value="Na_H_antiport_1"/>
    <property type="match status" value="1"/>
</dbReference>
<dbReference type="GO" id="GO:0015385">
    <property type="term" value="F:sodium:proton antiporter activity"/>
    <property type="evidence" value="ECO:0007669"/>
    <property type="project" value="UniProtKB-UniRule"/>
</dbReference>
<comment type="function">
    <text evidence="11">Na(+)/H(+) antiporter that extrudes sodium in exchange for external protons.</text>
</comment>
<dbReference type="PANTHER" id="PTHR30341">
    <property type="entry name" value="SODIUM ION/PROTON ANTIPORTER NHAA-RELATED"/>
    <property type="match status" value="1"/>
</dbReference>
<feature type="transmembrane region" description="Helical" evidence="11">
    <location>
        <begin position="195"/>
        <end position="213"/>
    </location>
</feature>
<dbReference type="OrthoDB" id="117402at2"/>
<evidence type="ECO:0000313" key="12">
    <source>
        <dbReference type="EMBL" id="GCE75326.1"/>
    </source>
</evidence>
<proteinExistence type="inferred from homology"/>
<keyword evidence="2 11" id="KW-0813">Transport</keyword>
<evidence type="ECO:0000256" key="3">
    <source>
        <dbReference type="ARBA" id="ARBA00022449"/>
    </source>
</evidence>
<protein>
    <recommendedName>
        <fullName evidence="11">Na(+)/H(+) antiporter NhaA</fullName>
    </recommendedName>
    <alternativeName>
        <fullName evidence="11">Sodium/proton antiporter NhaA</fullName>
    </alternativeName>
</protein>
<evidence type="ECO:0000256" key="5">
    <source>
        <dbReference type="ARBA" id="ARBA00022692"/>
    </source>
</evidence>
<keyword evidence="4 11" id="KW-1003">Cell membrane</keyword>
<evidence type="ECO:0000256" key="10">
    <source>
        <dbReference type="ARBA" id="ARBA00023201"/>
    </source>
</evidence>
<dbReference type="Gene3D" id="1.20.1530.10">
    <property type="entry name" value="Na+/H+ antiporter like domain"/>
    <property type="match status" value="1"/>
</dbReference>
<keyword evidence="10 11" id="KW-0739">Sodium transport</keyword>
<accession>A0A402DMI5</accession>
<dbReference type="RefSeq" id="WP_130779947.1">
    <property type="nucleotide sequence ID" value="NZ_BIMR01000020.1"/>
</dbReference>
<keyword evidence="13" id="KW-1185">Reference proteome</keyword>
<feature type="transmembrane region" description="Helical" evidence="11">
    <location>
        <begin position="220"/>
        <end position="236"/>
    </location>
</feature>
<keyword evidence="8 11" id="KW-0406">Ion transport</keyword>
<evidence type="ECO:0000313" key="13">
    <source>
        <dbReference type="Proteomes" id="UP000289954"/>
    </source>
</evidence>
<keyword evidence="9 11" id="KW-0472">Membrane</keyword>
<dbReference type="EMBL" id="BIMR01000020">
    <property type="protein sequence ID" value="GCE75326.1"/>
    <property type="molecule type" value="Genomic_DNA"/>
</dbReference>
<comment type="similarity">
    <text evidence="11">Belongs to the NhaA Na(+)/H(+) (TC 2.A.33) antiporter family.</text>
</comment>
<reference evidence="12 13" key="1">
    <citation type="submission" date="2019-01" db="EMBL/GenBank/DDBJ databases">
        <title>Draft genome sequence of Cellulomonas takizawaensis strain TKZ-21.</title>
        <authorList>
            <person name="Yamamura H."/>
            <person name="Hayashi T."/>
            <person name="Hamada M."/>
            <person name="Serisawa Y."/>
            <person name="Matsuyama K."/>
            <person name="Nakagawa Y."/>
            <person name="Otoguro M."/>
            <person name="Yanagida F."/>
            <person name="Hayakawa M."/>
        </authorList>
    </citation>
    <scope>NUCLEOTIDE SEQUENCE [LARGE SCALE GENOMIC DNA]</scope>
    <source>
        <strain evidence="12 13">NBRC12680</strain>
    </source>
</reference>
<feature type="transmembrane region" description="Helical" evidence="11">
    <location>
        <begin position="140"/>
        <end position="158"/>
    </location>
</feature>
<keyword evidence="6 11" id="KW-1133">Transmembrane helix</keyword>
<organism evidence="12 13">
    <name type="scientific">Cellulomonas biazotea</name>
    <dbReference type="NCBI Taxonomy" id="1709"/>
    <lineage>
        <taxon>Bacteria</taxon>
        <taxon>Bacillati</taxon>
        <taxon>Actinomycetota</taxon>
        <taxon>Actinomycetes</taxon>
        <taxon>Micrococcales</taxon>
        <taxon>Cellulomonadaceae</taxon>
        <taxon>Cellulomonas</taxon>
    </lineage>
</organism>
<gene>
    <name evidence="12" type="primary">nhaA_2</name>
    <name evidence="11" type="synonym">nhaA</name>
    <name evidence="12" type="ORF">CBZ_03820</name>
</gene>